<dbReference type="AlphaFoldDB" id="A0A0G1MFC0"/>
<feature type="region of interest" description="Disordered" evidence="1">
    <location>
        <begin position="203"/>
        <end position="251"/>
    </location>
</feature>
<reference evidence="2 3" key="1">
    <citation type="journal article" date="2015" name="Nature">
        <title>rRNA introns, odd ribosomes, and small enigmatic genomes across a large radiation of phyla.</title>
        <authorList>
            <person name="Brown C.T."/>
            <person name="Hug L.A."/>
            <person name="Thomas B.C."/>
            <person name="Sharon I."/>
            <person name="Castelle C.J."/>
            <person name="Singh A."/>
            <person name="Wilkins M.J."/>
            <person name="Williams K.H."/>
            <person name="Banfield J.F."/>
        </authorList>
    </citation>
    <scope>NUCLEOTIDE SEQUENCE [LARGE SCALE GENOMIC DNA]</scope>
</reference>
<gene>
    <name evidence="2" type="ORF">UX10_C0018G0020</name>
</gene>
<feature type="compositionally biased region" description="Pro residues" evidence="1">
    <location>
        <begin position="210"/>
        <end position="231"/>
    </location>
</feature>
<evidence type="ECO:0000313" key="2">
    <source>
        <dbReference type="EMBL" id="KKU06949.1"/>
    </source>
</evidence>
<organism evidence="2 3">
    <name type="scientific">Candidatus Magasanikbacteria bacterium GW2011_GWA2_45_39</name>
    <dbReference type="NCBI Taxonomy" id="1619041"/>
    <lineage>
        <taxon>Bacteria</taxon>
        <taxon>Candidatus Magasanikiibacteriota</taxon>
    </lineage>
</organism>
<name>A0A0G1MFC0_9BACT</name>
<dbReference type="EMBL" id="LCKX01000018">
    <property type="protein sequence ID" value="KKU06949.1"/>
    <property type="molecule type" value="Genomic_DNA"/>
</dbReference>
<sequence>MEEKGLLQSISDDEVMVRQADGAFKKIKLSALSAVPVVRKQPSSPVQTPPLVAPVSLPVPLQPKSVPPVLPPSSVPNGPAADFESQAEALLGRLATDIAPDLKSRVKMLLMSYMKGIRQEYAVRERLLQSVENGGLGWTDGRADLFLKQMKAFSGQVSQESAPPPAKPITLSQVNKVSSASSDAMNKKIEPNLLPEIEPEMHVSKMSEAPPQPRVVPQPKPVSLPRVVPPKPEPKKQEPLSVPPISRTSDGIRASTPQVLKIVEEKGEKPRVVQHTDAIASQKQPPHIAIPQTPSGKADVKDIAYKPRLVGPIDELRTLTLVDFRRLSRNPQVAADKIHSKVDLLGEESFEKKIKGVLAWRACEVNQLYNTLLNESLTSKKPVKEVLAARVSRKEPTLTTEEFQAVMNLNRQLRF</sequence>
<proteinExistence type="predicted"/>
<evidence type="ECO:0000256" key="1">
    <source>
        <dbReference type="SAM" id="MobiDB-lite"/>
    </source>
</evidence>
<evidence type="ECO:0000313" key="3">
    <source>
        <dbReference type="Proteomes" id="UP000033999"/>
    </source>
</evidence>
<protein>
    <submittedName>
        <fullName evidence="2">Protein TonB</fullName>
    </submittedName>
</protein>
<comment type="caution">
    <text evidence="2">The sequence shown here is derived from an EMBL/GenBank/DDBJ whole genome shotgun (WGS) entry which is preliminary data.</text>
</comment>
<dbReference type="Proteomes" id="UP000033999">
    <property type="component" value="Unassembled WGS sequence"/>
</dbReference>
<accession>A0A0G1MFC0</accession>